<keyword evidence="3" id="KW-1185">Reference proteome</keyword>
<dbReference type="GO" id="GO:0016747">
    <property type="term" value="F:acyltransferase activity, transferring groups other than amino-acyl groups"/>
    <property type="evidence" value="ECO:0007669"/>
    <property type="project" value="InterPro"/>
</dbReference>
<dbReference type="EMBL" id="JADGJH010000881">
    <property type="protein sequence ID" value="KAJ3121427.1"/>
    <property type="molecule type" value="Genomic_DNA"/>
</dbReference>
<accession>A0AAD5XGA3</accession>
<evidence type="ECO:0000259" key="1">
    <source>
        <dbReference type="PROSITE" id="PS51186"/>
    </source>
</evidence>
<dbReference type="Pfam" id="PF13302">
    <property type="entry name" value="Acetyltransf_3"/>
    <property type="match status" value="1"/>
</dbReference>
<dbReference type="InterPro" id="IPR016181">
    <property type="entry name" value="Acyl_CoA_acyltransferase"/>
</dbReference>
<reference evidence="2" key="1">
    <citation type="submission" date="2020-05" db="EMBL/GenBank/DDBJ databases">
        <title>Phylogenomic resolution of chytrid fungi.</title>
        <authorList>
            <person name="Stajich J.E."/>
            <person name="Amses K."/>
            <person name="Simmons R."/>
            <person name="Seto K."/>
            <person name="Myers J."/>
            <person name="Bonds A."/>
            <person name="Quandt C.A."/>
            <person name="Barry K."/>
            <person name="Liu P."/>
            <person name="Grigoriev I."/>
            <person name="Longcore J.E."/>
            <person name="James T.Y."/>
        </authorList>
    </citation>
    <scope>NUCLEOTIDE SEQUENCE</scope>
    <source>
        <strain evidence="2">JEL0513</strain>
    </source>
</reference>
<comment type="caution">
    <text evidence="2">The sequence shown here is derived from an EMBL/GenBank/DDBJ whole genome shotgun (WGS) entry which is preliminary data.</text>
</comment>
<sequence length="195" mass="21980">METNKIFTNDWKIVLPDTNLVVIPVTPSNAITYIKVSFKPETAEIQDTHVKYLTQHYIESRIKREYLRVLVLQNEEIVGFDALGKFSQPTDEIQTVNVGIAFVPGFLGKGFGAKFLRVLLRLSCEIQTDQVQMGTLLDNTAMRALAKKFGLTETLGIVDRENGGRIAEVMYLNIDRNAFRDVPLDVTFGEEVVVL</sequence>
<organism evidence="2 3">
    <name type="scientific">Physocladia obscura</name>
    <dbReference type="NCBI Taxonomy" id="109957"/>
    <lineage>
        <taxon>Eukaryota</taxon>
        <taxon>Fungi</taxon>
        <taxon>Fungi incertae sedis</taxon>
        <taxon>Chytridiomycota</taxon>
        <taxon>Chytridiomycota incertae sedis</taxon>
        <taxon>Chytridiomycetes</taxon>
        <taxon>Chytridiales</taxon>
        <taxon>Chytriomycetaceae</taxon>
        <taxon>Physocladia</taxon>
    </lineage>
</organism>
<protein>
    <recommendedName>
        <fullName evidence="1">N-acetyltransferase domain-containing protein</fullName>
    </recommendedName>
</protein>
<evidence type="ECO:0000313" key="3">
    <source>
        <dbReference type="Proteomes" id="UP001211907"/>
    </source>
</evidence>
<dbReference type="AlphaFoldDB" id="A0AAD5XGA3"/>
<dbReference type="SUPFAM" id="SSF55729">
    <property type="entry name" value="Acyl-CoA N-acyltransferases (Nat)"/>
    <property type="match status" value="1"/>
</dbReference>
<name>A0AAD5XGA3_9FUNG</name>
<proteinExistence type="predicted"/>
<evidence type="ECO:0000313" key="2">
    <source>
        <dbReference type="EMBL" id="KAJ3121427.1"/>
    </source>
</evidence>
<dbReference type="Gene3D" id="3.40.630.30">
    <property type="match status" value="1"/>
</dbReference>
<dbReference type="PROSITE" id="PS51186">
    <property type="entry name" value="GNAT"/>
    <property type="match status" value="1"/>
</dbReference>
<dbReference type="InterPro" id="IPR000182">
    <property type="entry name" value="GNAT_dom"/>
</dbReference>
<feature type="domain" description="N-acetyltransferase" evidence="1">
    <location>
        <begin position="31"/>
        <end position="175"/>
    </location>
</feature>
<dbReference type="Proteomes" id="UP001211907">
    <property type="component" value="Unassembled WGS sequence"/>
</dbReference>
<gene>
    <name evidence="2" type="ORF">HK100_012389</name>
</gene>